<accession>A0AC61NKA1</accession>
<reference evidence="1" key="1">
    <citation type="submission" date="2021-01" db="EMBL/GenBank/DDBJ databases">
        <title>Complete genome sequence of Clostridiales bacterium R-7.</title>
        <authorList>
            <person name="Mahoney-Kurpe S.C."/>
            <person name="Palevich N."/>
            <person name="Koike S."/>
            <person name="Moon C.D."/>
            <person name="Attwood G.T."/>
        </authorList>
    </citation>
    <scope>NUCLEOTIDE SEQUENCE</scope>
    <source>
        <strain evidence="1">R-7</strain>
    </source>
</reference>
<keyword evidence="2" id="KW-1185">Reference proteome</keyword>
<gene>
    <name evidence="1" type="ORF">JYE49_11305</name>
</gene>
<name>A0AC61NKA1_9FIRM</name>
<evidence type="ECO:0000313" key="1">
    <source>
        <dbReference type="EMBL" id="QUC66443.1"/>
    </source>
</evidence>
<protein>
    <submittedName>
        <fullName evidence="1">Zf-HC2 domain-containing protein</fullName>
    </submittedName>
</protein>
<proteinExistence type="predicted"/>
<dbReference type="EMBL" id="CP068393">
    <property type="protein sequence ID" value="QUC66443.1"/>
    <property type="molecule type" value="Genomic_DNA"/>
</dbReference>
<sequence>MKKNECNVVRDLMPLVLDRVASDESRALVEEHMGSCEECRKQYEEMKADMPAETRAEYEAEQRDIVRTLKQMKRQKKIRRILRVVLPAVISLVVLIGGLMLYGWLWQWDTVPLENDLYHLNLVQMKTGKIEVIAERFDSVNSSVLFEGRTEDGKYNLYLRFRVPLIHSTEKKLENRRKGSLMSIEIDPQIDEIRQGSPDNYKTIWKKGDPIPEASEEMEAYYAYEEEWWKTGMEESLKGWNLPEDQEIMEEYESKMEEMYNAVPEWK</sequence>
<evidence type="ECO:0000313" key="2">
    <source>
        <dbReference type="Proteomes" id="UP000682782"/>
    </source>
</evidence>
<dbReference type="Proteomes" id="UP000682782">
    <property type="component" value="Chromosome"/>
</dbReference>
<organism evidence="1 2">
    <name type="scientific">Aristaeella hokkaidonensis</name>
    <dbReference type="NCBI Taxonomy" id="3046382"/>
    <lineage>
        <taxon>Bacteria</taxon>
        <taxon>Bacillati</taxon>
        <taxon>Bacillota</taxon>
        <taxon>Clostridia</taxon>
        <taxon>Eubacteriales</taxon>
        <taxon>Aristaeellaceae</taxon>
        <taxon>Aristaeella</taxon>
    </lineage>
</organism>